<keyword evidence="4" id="KW-1185">Reference proteome</keyword>
<evidence type="ECO:0000313" key="3">
    <source>
        <dbReference type="EMBL" id="MCT9812432.1"/>
    </source>
</evidence>
<proteinExistence type="predicted"/>
<organism evidence="3 4">
    <name type="scientific">Acidovorax bellezanensis</name>
    <dbReference type="NCBI Taxonomy" id="2976702"/>
    <lineage>
        <taxon>Bacteria</taxon>
        <taxon>Pseudomonadati</taxon>
        <taxon>Pseudomonadota</taxon>
        <taxon>Betaproteobacteria</taxon>
        <taxon>Burkholderiales</taxon>
        <taxon>Comamonadaceae</taxon>
        <taxon>Acidovorax</taxon>
    </lineage>
</organism>
<dbReference type="RefSeq" id="WP_261501679.1">
    <property type="nucleotide sequence ID" value="NZ_JAODYH010000008.1"/>
</dbReference>
<protein>
    <submittedName>
        <fullName evidence="3">Phage terminase large subunit</fullName>
    </submittedName>
</protein>
<feature type="domain" description="Terminase large subunit gp17-like C-terminal" evidence="2">
    <location>
        <begin position="317"/>
        <end position="457"/>
    </location>
</feature>
<accession>A0ABT2PT25</accession>
<reference evidence="3 4" key="1">
    <citation type="submission" date="2022-09" db="EMBL/GenBank/DDBJ databases">
        <title>Draft genome of isolate Be4.</title>
        <authorList>
            <person name="Sanchez-Castro I."/>
            <person name="Martinez-Rodriguez P."/>
            <person name="Descostes M."/>
            <person name="Merroun M."/>
        </authorList>
    </citation>
    <scope>NUCLEOTIDE SEQUENCE [LARGE SCALE GENOMIC DNA]</scope>
    <source>
        <strain evidence="3 4">Be4</strain>
    </source>
</reference>
<dbReference type="Pfam" id="PF17289">
    <property type="entry name" value="Terminase_6C"/>
    <property type="match status" value="1"/>
</dbReference>
<dbReference type="Proteomes" id="UP001525968">
    <property type="component" value="Unassembled WGS sequence"/>
</dbReference>
<evidence type="ECO:0000313" key="4">
    <source>
        <dbReference type="Proteomes" id="UP001525968"/>
    </source>
</evidence>
<gene>
    <name evidence="3" type="primary">terL</name>
    <name evidence="3" type="ORF">N0K08_17450</name>
</gene>
<evidence type="ECO:0000256" key="1">
    <source>
        <dbReference type="ARBA" id="ARBA00022612"/>
    </source>
</evidence>
<dbReference type="InterPro" id="IPR035421">
    <property type="entry name" value="Terminase_6C"/>
</dbReference>
<keyword evidence="1" id="KW-1188">Viral release from host cell</keyword>
<sequence length="472" mass="52186">MSRPSFSPAERLAAVGWAREDLYSFSRWMFLQRKSFVWQRARHHQLICDALMRVYRGECKRLVINIPPRYSKTELAVVNFIAWCFGKVPDCEFIHASYSSALATNNSTNVRGLVQHEGYREIFPGLQLASDAQHHWKTSEGGVMYATGTGGTITGFGAGKHRDGFGGAIIIDDPHKADEANSDVIRKGVIDWFQNTLESRKNSPDTPIIVIMQRLHEEDLAGWLLGDRGTDGKGPAVAGGNGEVWENLCLSVWNDDGTPLWPEKHDVPTLGRMEKSAPYVFAGQYRQLPAPPAGGTIQPDMLQVVDAIPHNVVEWCRGWDLGASTSGDFTAGGKVGWLSDGRYIIADMKREQFETNKRDTLIKNTALADGRMLKQSLPQDPGQAGKSQVAAFAKLLAGHNVHFSPETGDKVTRATPMASQINAGNVLLLRGTWNDAFKDECRMFPFGKYDDQVDAAARGFNQLLHPQVGIFT</sequence>
<name>A0ABT2PT25_9BURK</name>
<comment type="caution">
    <text evidence="3">The sequence shown here is derived from an EMBL/GenBank/DDBJ whole genome shotgun (WGS) entry which is preliminary data.</text>
</comment>
<evidence type="ECO:0000259" key="2">
    <source>
        <dbReference type="Pfam" id="PF17289"/>
    </source>
</evidence>
<dbReference type="EMBL" id="JAODYH010000008">
    <property type="protein sequence ID" value="MCT9812432.1"/>
    <property type="molecule type" value="Genomic_DNA"/>
</dbReference>
<dbReference type="NCBIfam" id="TIGR01630">
    <property type="entry name" value="psiM2_ORF9"/>
    <property type="match status" value="1"/>
</dbReference>
<dbReference type="InterPro" id="IPR006517">
    <property type="entry name" value="Phage_terminase_lsu-like_C"/>
</dbReference>